<dbReference type="EC" id="2.4.2.18" evidence="9"/>
<keyword evidence="2 9" id="KW-0028">Amino-acid biosynthesis</keyword>
<dbReference type="NCBIfam" id="TIGR01245">
    <property type="entry name" value="trpD"/>
    <property type="match status" value="1"/>
</dbReference>
<dbReference type="InterPro" id="IPR035902">
    <property type="entry name" value="Nuc_phospho_transferase"/>
</dbReference>
<evidence type="ECO:0000256" key="6">
    <source>
        <dbReference type="ARBA" id="ARBA00023141"/>
    </source>
</evidence>
<dbReference type="STRING" id="871968.DESME_13635"/>
<dbReference type="SUPFAM" id="SSF52418">
    <property type="entry name" value="Nucleoside phosphorylase/phosphoribosyltransferase catalytic domain"/>
    <property type="match status" value="1"/>
</dbReference>
<feature type="binding site" evidence="9">
    <location>
        <begin position="109"/>
        <end position="117"/>
    </location>
    <ligand>
        <name>5-phospho-alpha-D-ribose 1-diphosphate</name>
        <dbReference type="ChEBI" id="CHEBI:58017"/>
    </ligand>
</feature>
<dbReference type="Proteomes" id="UP000010847">
    <property type="component" value="Chromosome"/>
</dbReference>
<dbReference type="Gene3D" id="3.40.1030.10">
    <property type="entry name" value="Nucleoside phosphorylase/phosphoribosyltransferase catalytic domain"/>
    <property type="match status" value="1"/>
</dbReference>
<dbReference type="OrthoDB" id="9806430at2"/>
<proteinExistence type="inferred from homology"/>
<dbReference type="RefSeq" id="WP_006715793.1">
    <property type="nucleotide sequence ID" value="NZ_CP007032.1"/>
</dbReference>
<evidence type="ECO:0000256" key="1">
    <source>
        <dbReference type="ARBA" id="ARBA00004907"/>
    </source>
</evidence>
<feature type="binding site" evidence="9">
    <location>
        <position position="121"/>
    </location>
    <ligand>
        <name>5-phospho-alpha-D-ribose 1-diphosphate</name>
        <dbReference type="ChEBI" id="CHEBI:58017"/>
    </ligand>
</feature>
<evidence type="ECO:0000256" key="4">
    <source>
        <dbReference type="ARBA" id="ARBA00022679"/>
    </source>
</evidence>
<feature type="binding site" evidence="9">
    <location>
        <begin position="84"/>
        <end position="85"/>
    </location>
    <ligand>
        <name>5-phospho-alpha-D-ribose 1-diphosphate</name>
        <dbReference type="ChEBI" id="CHEBI:58017"/>
    </ligand>
</feature>
<keyword evidence="3 9" id="KW-0328">Glycosyltransferase</keyword>
<keyword evidence="4 9" id="KW-0808">Transferase</keyword>
<comment type="similarity">
    <text evidence="9">Belongs to the anthranilate phosphoribosyltransferase family.</text>
</comment>
<comment type="catalytic activity">
    <reaction evidence="7 9">
        <text>N-(5-phospho-beta-D-ribosyl)anthranilate + diphosphate = 5-phospho-alpha-D-ribose 1-diphosphate + anthranilate</text>
        <dbReference type="Rhea" id="RHEA:11768"/>
        <dbReference type="ChEBI" id="CHEBI:16567"/>
        <dbReference type="ChEBI" id="CHEBI:18277"/>
        <dbReference type="ChEBI" id="CHEBI:33019"/>
        <dbReference type="ChEBI" id="CHEBI:58017"/>
        <dbReference type="EC" id="2.4.2.18"/>
    </reaction>
</comment>
<keyword evidence="13" id="KW-1185">Reference proteome</keyword>
<dbReference type="Pfam" id="PF02885">
    <property type="entry name" value="Glycos_trans_3N"/>
    <property type="match status" value="1"/>
</dbReference>
<dbReference type="eggNOG" id="COG0547">
    <property type="taxonomic scope" value="Bacteria"/>
</dbReference>
<evidence type="ECO:0000256" key="7">
    <source>
        <dbReference type="ARBA" id="ARBA00052328"/>
    </source>
</evidence>
<dbReference type="FunFam" id="3.40.1030.10:FF:000002">
    <property type="entry name" value="Anthranilate phosphoribosyltransferase"/>
    <property type="match status" value="1"/>
</dbReference>
<dbReference type="EMBL" id="CP007032">
    <property type="protein sequence ID" value="AHF07954.1"/>
    <property type="molecule type" value="Genomic_DNA"/>
</dbReference>
<dbReference type="GO" id="GO:0004048">
    <property type="term" value="F:anthranilate phosphoribosyltransferase activity"/>
    <property type="evidence" value="ECO:0007669"/>
    <property type="project" value="UniProtKB-UniRule"/>
</dbReference>
<evidence type="ECO:0000256" key="9">
    <source>
        <dbReference type="HAMAP-Rule" id="MF_00211"/>
    </source>
</evidence>
<dbReference type="KEGG" id="dmt:DESME_13635"/>
<dbReference type="InterPro" id="IPR036320">
    <property type="entry name" value="Glycosyl_Trfase_fam3_N_dom_sf"/>
</dbReference>
<evidence type="ECO:0000259" key="11">
    <source>
        <dbReference type="Pfam" id="PF02885"/>
    </source>
</evidence>
<comment type="pathway">
    <text evidence="1 9">Amino-acid biosynthesis; L-tryptophan biosynthesis; L-tryptophan from chorismate: step 2/5.</text>
</comment>
<feature type="binding site" evidence="9">
    <location>
        <position position="167"/>
    </location>
    <ligand>
        <name>anthranilate</name>
        <dbReference type="ChEBI" id="CHEBI:16567"/>
        <label>2</label>
    </ligand>
</feature>
<dbReference type="PANTHER" id="PTHR43285:SF2">
    <property type="entry name" value="ANTHRANILATE PHOSPHORIBOSYLTRANSFERASE"/>
    <property type="match status" value="1"/>
</dbReference>
<feature type="binding site" evidence="9">
    <location>
        <position position="227"/>
    </location>
    <ligand>
        <name>Mg(2+)</name>
        <dbReference type="ChEBI" id="CHEBI:18420"/>
        <label>2</label>
    </ligand>
</feature>
<sequence>MSHILQALDLLTQNQDLPGELASAVIQDLLAGELTPTQIGGLLFGLRVKGESAEELASFARTLREAGQHIEAPEGAVDTCGTGGDRAGTFNISTTAAFIVAGAGVPVAKHGGRFASGHCGSADVLEYLGIPLSAKPEQSEQALKKVGITFLFAQLYHPAMAKVASQRRELGIRTIFNLLGPLLNPANAPYQLLGVSALSVLPTMAKALQLLGIQRAIVMVGEDGLDEVSLSGPTQAILVNGDELIDFVITPEEFGFKRCSINEIKGGSPEENAHITLSILQGEKGPKRDIVLLNAGTALFATHKAKSIAEGIALATESLDSGRALEKLEQLRQSLQPELTACN</sequence>
<protein>
    <recommendedName>
        <fullName evidence="9">Anthranilate phosphoribosyltransferase</fullName>
        <ecNumber evidence="9">2.4.2.18</ecNumber>
    </recommendedName>
</protein>
<comment type="subunit">
    <text evidence="9">Homodimer.</text>
</comment>
<dbReference type="InterPro" id="IPR017459">
    <property type="entry name" value="Glycosyl_Trfase_fam3_N_dom"/>
</dbReference>
<dbReference type="InterPro" id="IPR000312">
    <property type="entry name" value="Glycosyl_Trfase_fam3"/>
</dbReference>
<dbReference type="GO" id="GO:0000287">
    <property type="term" value="F:magnesium ion binding"/>
    <property type="evidence" value="ECO:0007669"/>
    <property type="project" value="UniProtKB-UniRule"/>
</dbReference>
<dbReference type="HOGENOM" id="CLU_034315_2_1_9"/>
<feature type="binding site" evidence="9">
    <location>
        <position position="93"/>
    </location>
    <ligand>
        <name>Mg(2+)</name>
        <dbReference type="ChEBI" id="CHEBI:18420"/>
        <label>1</label>
    </ligand>
</feature>
<feature type="binding site" evidence="9">
    <location>
        <position position="89"/>
    </location>
    <ligand>
        <name>5-phospho-alpha-D-ribose 1-diphosphate</name>
        <dbReference type="ChEBI" id="CHEBI:58017"/>
    </ligand>
</feature>
<organism evidence="12 13">
    <name type="scientific">Desulfitobacterium metallireducens DSM 15288</name>
    <dbReference type="NCBI Taxonomy" id="871968"/>
    <lineage>
        <taxon>Bacteria</taxon>
        <taxon>Bacillati</taxon>
        <taxon>Bacillota</taxon>
        <taxon>Clostridia</taxon>
        <taxon>Eubacteriales</taxon>
        <taxon>Desulfitobacteriaceae</taxon>
        <taxon>Desulfitobacterium</taxon>
    </lineage>
</organism>
<keyword evidence="9" id="KW-0460">Magnesium</keyword>
<comment type="cofactor">
    <cofactor evidence="9">
        <name>Mg(2+)</name>
        <dbReference type="ChEBI" id="CHEBI:18420"/>
    </cofactor>
    <text evidence="9">Binds 2 magnesium ions per monomer.</text>
</comment>
<evidence type="ECO:0000256" key="5">
    <source>
        <dbReference type="ARBA" id="ARBA00022822"/>
    </source>
</evidence>
<feature type="domain" description="Glycosyl transferase family 3" evidence="10">
    <location>
        <begin position="76"/>
        <end position="325"/>
    </location>
</feature>
<name>W0EFH6_9FIRM</name>
<feature type="binding site" evidence="9">
    <location>
        <position position="81"/>
    </location>
    <ligand>
        <name>5-phospho-alpha-D-ribose 1-diphosphate</name>
        <dbReference type="ChEBI" id="CHEBI:58017"/>
    </ligand>
</feature>
<comment type="function">
    <text evidence="9">Catalyzes the transfer of the phosphoribosyl group of 5-phosphorylribose-1-pyrophosphate (PRPP) to anthranilate to yield N-(5'-phosphoribosyl)-anthranilate (PRA).</text>
</comment>
<dbReference type="GO" id="GO:0000162">
    <property type="term" value="P:L-tryptophan biosynthetic process"/>
    <property type="evidence" value="ECO:0007669"/>
    <property type="project" value="UniProtKB-UniRule"/>
</dbReference>
<evidence type="ECO:0000256" key="2">
    <source>
        <dbReference type="ARBA" id="ARBA00022605"/>
    </source>
</evidence>
<dbReference type="Pfam" id="PF00591">
    <property type="entry name" value="Glycos_transf_3"/>
    <property type="match status" value="1"/>
</dbReference>
<accession>W0EFH6</accession>
<keyword evidence="9" id="KW-0479">Metal-binding</keyword>
<reference evidence="12 13" key="1">
    <citation type="submission" date="2013-12" db="EMBL/GenBank/DDBJ databases">
        <authorList>
            <consortium name="DOE Joint Genome Institute"/>
            <person name="Smidt H."/>
            <person name="Huntemann M."/>
            <person name="Han J."/>
            <person name="Chen A."/>
            <person name="Kyrpides N."/>
            <person name="Mavromatis K."/>
            <person name="Markowitz V."/>
            <person name="Palaniappan K."/>
            <person name="Ivanova N."/>
            <person name="Schaumberg A."/>
            <person name="Pati A."/>
            <person name="Liolios K."/>
            <person name="Nordberg H.P."/>
            <person name="Cantor M.N."/>
            <person name="Hua S.X."/>
            <person name="Woyke T."/>
        </authorList>
    </citation>
    <scope>NUCLEOTIDE SEQUENCE [LARGE SCALE GENOMIC DNA]</scope>
    <source>
        <strain evidence="13">DSM 15288</strain>
    </source>
</reference>
<evidence type="ECO:0000313" key="13">
    <source>
        <dbReference type="Proteomes" id="UP000010847"/>
    </source>
</evidence>
<evidence type="ECO:0000313" key="12">
    <source>
        <dbReference type="EMBL" id="AHF07954.1"/>
    </source>
</evidence>
<dbReference type="AlphaFoldDB" id="W0EFH6"/>
<dbReference type="HAMAP" id="MF_00211">
    <property type="entry name" value="TrpD"/>
    <property type="match status" value="1"/>
</dbReference>
<keyword evidence="5 9" id="KW-0822">Tryptophan biosynthesis</keyword>
<dbReference type="GO" id="GO:0005829">
    <property type="term" value="C:cytosol"/>
    <property type="evidence" value="ECO:0007669"/>
    <property type="project" value="TreeGrafter"/>
</dbReference>
<feature type="domain" description="Glycosyl transferase family 3 N-terminal" evidence="11">
    <location>
        <begin position="7"/>
        <end position="67"/>
    </location>
</feature>
<evidence type="ECO:0000256" key="8">
    <source>
        <dbReference type="ARBA" id="ARBA00061188"/>
    </source>
</evidence>
<evidence type="ECO:0000256" key="3">
    <source>
        <dbReference type="ARBA" id="ARBA00022676"/>
    </source>
</evidence>
<evidence type="ECO:0000259" key="10">
    <source>
        <dbReference type="Pfam" id="PF00591"/>
    </source>
</evidence>
<feature type="binding site" evidence="9">
    <location>
        <position position="227"/>
    </location>
    <ligand>
        <name>Mg(2+)</name>
        <dbReference type="ChEBI" id="CHEBI:18420"/>
        <label>1</label>
    </ligand>
</feature>
<gene>
    <name evidence="9 12" type="primary">trpD</name>
    <name evidence="12" type="ORF">DESME_13635</name>
</gene>
<comment type="caution">
    <text evidence="9">Lacks conserved residue(s) required for the propagation of feature annotation.</text>
</comment>
<dbReference type="SUPFAM" id="SSF47648">
    <property type="entry name" value="Nucleoside phosphorylase/phosphoribosyltransferase N-terminal domain"/>
    <property type="match status" value="1"/>
</dbReference>
<feature type="binding site" evidence="9">
    <location>
        <position position="226"/>
    </location>
    <ligand>
        <name>Mg(2+)</name>
        <dbReference type="ChEBI" id="CHEBI:18420"/>
        <label>2</label>
    </ligand>
</feature>
<dbReference type="InterPro" id="IPR005940">
    <property type="entry name" value="Anthranilate_Pribosyl_Tfrase"/>
</dbReference>
<feature type="binding site" evidence="9">
    <location>
        <position position="81"/>
    </location>
    <ligand>
        <name>anthranilate</name>
        <dbReference type="ChEBI" id="CHEBI:16567"/>
        <label>1</label>
    </ligand>
</feature>
<feature type="binding site" evidence="9">
    <location>
        <begin position="91"/>
        <end position="94"/>
    </location>
    <ligand>
        <name>5-phospho-alpha-D-ribose 1-diphosphate</name>
        <dbReference type="ChEBI" id="CHEBI:58017"/>
    </ligand>
</feature>
<dbReference type="UniPathway" id="UPA00035">
    <property type="reaction ID" value="UER00041"/>
</dbReference>
<dbReference type="Gene3D" id="1.20.970.10">
    <property type="entry name" value="Transferase, Pyrimidine Nucleoside Phosphorylase, Chain C"/>
    <property type="match status" value="1"/>
</dbReference>
<comment type="similarity">
    <text evidence="8">In the C-terminal section; belongs to the anthranilate phosphoribosyltransferase family.</text>
</comment>
<dbReference type="PANTHER" id="PTHR43285">
    <property type="entry name" value="ANTHRANILATE PHOSPHORIBOSYLTRANSFERASE"/>
    <property type="match status" value="1"/>
</dbReference>
<keyword evidence="6 9" id="KW-0057">Aromatic amino acid biosynthesis</keyword>